<dbReference type="Proteomes" id="UP001165492">
    <property type="component" value="Unassembled WGS sequence"/>
</dbReference>
<organism evidence="2 3">
    <name type="scientific">Pelosinus baikalensis</name>
    <dbReference type="NCBI Taxonomy" id="2892015"/>
    <lineage>
        <taxon>Bacteria</taxon>
        <taxon>Bacillati</taxon>
        <taxon>Bacillota</taxon>
        <taxon>Negativicutes</taxon>
        <taxon>Selenomonadales</taxon>
        <taxon>Sporomusaceae</taxon>
        <taxon>Pelosinus</taxon>
    </lineage>
</organism>
<dbReference type="InterPro" id="IPR012851">
    <property type="entry name" value="Spore_coat_CotF-like"/>
</dbReference>
<feature type="region of interest" description="Disordered" evidence="1">
    <location>
        <begin position="77"/>
        <end position="147"/>
    </location>
</feature>
<evidence type="ECO:0000313" key="2">
    <source>
        <dbReference type="EMBL" id="MCC5466363.1"/>
    </source>
</evidence>
<name>A0ABS8HT67_9FIRM</name>
<reference evidence="2" key="1">
    <citation type="submission" date="2021-11" db="EMBL/GenBank/DDBJ databases">
        <title>Description of a new species Pelosinus isolated from the bottom sediments of Lake Baikal.</title>
        <authorList>
            <person name="Zakharyuk A."/>
        </authorList>
    </citation>
    <scope>NUCLEOTIDE SEQUENCE</scope>
    <source>
        <strain evidence="2">Bkl1</strain>
    </source>
</reference>
<protein>
    <submittedName>
        <fullName evidence="2">Spore coat protein</fullName>
    </submittedName>
</protein>
<sequence>MDNPRQSPPISRNRLSDRDMLLDLVITEKHLSRLYDQGVLESTSPMISNTFERLQDSSHDNARTIFTAMQERGWYNPERTGRTERISRGTQKQSSEFFDTTADSKYAVSSGTRRFGRHLPREQRSGKSGIFSNQRPETNSEDWQYRS</sequence>
<dbReference type="EMBL" id="JAJHJB010000017">
    <property type="protein sequence ID" value="MCC5466363.1"/>
    <property type="molecule type" value="Genomic_DNA"/>
</dbReference>
<comment type="caution">
    <text evidence="2">The sequence shown here is derived from an EMBL/GenBank/DDBJ whole genome shotgun (WGS) entry which is preliminary data.</text>
</comment>
<feature type="compositionally biased region" description="Polar residues" evidence="1">
    <location>
        <begin position="88"/>
        <end position="112"/>
    </location>
</feature>
<evidence type="ECO:0000313" key="3">
    <source>
        <dbReference type="Proteomes" id="UP001165492"/>
    </source>
</evidence>
<keyword evidence="2" id="KW-0946">Virion</keyword>
<accession>A0ABS8HT67</accession>
<dbReference type="Pfam" id="PF07875">
    <property type="entry name" value="Coat_F"/>
    <property type="match status" value="1"/>
</dbReference>
<keyword evidence="3" id="KW-1185">Reference proteome</keyword>
<dbReference type="RefSeq" id="WP_229535524.1">
    <property type="nucleotide sequence ID" value="NZ_JAJHJB010000017.1"/>
</dbReference>
<evidence type="ECO:0000256" key="1">
    <source>
        <dbReference type="SAM" id="MobiDB-lite"/>
    </source>
</evidence>
<proteinExistence type="predicted"/>
<gene>
    <name evidence="2" type="ORF">LMF89_13470</name>
</gene>
<keyword evidence="2" id="KW-0167">Capsid protein</keyword>